<evidence type="ECO:0000256" key="6">
    <source>
        <dbReference type="SAM" id="MobiDB-lite"/>
    </source>
</evidence>
<dbReference type="SUPFAM" id="SSF54534">
    <property type="entry name" value="FKBP-like"/>
    <property type="match status" value="1"/>
</dbReference>
<comment type="similarity">
    <text evidence="1">Belongs to the PpiC/parvulin rotamase family.</text>
</comment>
<evidence type="ECO:0000256" key="2">
    <source>
        <dbReference type="ARBA" id="ARBA00018370"/>
    </source>
</evidence>
<feature type="signal peptide" evidence="7">
    <location>
        <begin position="1"/>
        <end position="30"/>
    </location>
</feature>
<dbReference type="GO" id="GO:0003755">
    <property type="term" value="F:peptidyl-prolyl cis-trans isomerase activity"/>
    <property type="evidence" value="ECO:0007669"/>
    <property type="project" value="UniProtKB-KW"/>
</dbReference>
<evidence type="ECO:0000256" key="7">
    <source>
        <dbReference type="SAM" id="SignalP"/>
    </source>
</evidence>
<dbReference type="InterPro" id="IPR027304">
    <property type="entry name" value="Trigger_fact/SurA_dom_sf"/>
</dbReference>
<dbReference type="EMBL" id="WMBQ01000001">
    <property type="protein sequence ID" value="MTD92722.1"/>
    <property type="molecule type" value="Genomic_DNA"/>
</dbReference>
<dbReference type="Gene3D" id="3.10.50.40">
    <property type="match status" value="1"/>
</dbReference>
<evidence type="ECO:0000256" key="1">
    <source>
        <dbReference type="ARBA" id="ARBA00007656"/>
    </source>
</evidence>
<dbReference type="PANTHER" id="PTHR47245">
    <property type="entry name" value="PEPTIDYLPROLYL ISOMERASE"/>
    <property type="match status" value="1"/>
</dbReference>
<dbReference type="PANTHER" id="PTHR47245:SF3">
    <property type="entry name" value="PEPTIDYL-PROLYL CIS-TRANS ISOMERASE, PPIC-TYPE-RELATED"/>
    <property type="match status" value="1"/>
</dbReference>
<protein>
    <recommendedName>
        <fullName evidence="2">Parvulin-like PPIase</fullName>
    </recommendedName>
    <alternativeName>
        <fullName evidence="3">Peptidyl-prolyl cis-trans isomerase plp</fullName>
    </alternativeName>
    <alternativeName>
        <fullName evidence="4">Rotamase plp</fullName>
    </alternativeName>
</protein>
<dbReference type="InterPro" id="IPR050245">
    <property type="entry name" value="PrsA_foldase"/>
</dbReference>
<evidence type="ECO:0000313" key="9">
    <source>
        <dbReference type="EMBL" id="MTD92722.1"/>
    </source>
</evidence>
<feature type="chain" id="PRO_5026292084" description="Parvulin-like PPIase" evidence="7">
    <location>
        <begin position="31"/>
        <end position="346"/>
    </location>
</feature>
<dbReference type="PROSITE" id="PS50198">
    <property type="entry name" value="PPIC_PPIASE_2"/>
    <property type="match status" value="1"/>
</dbReference>
<evidence type="ECO:0000256" key="3">
    <source>
        <dbReference type="ARBA" id="ARBA00030642"/>
    </source>
</evidence>
<keyword evidence="7" id="KW-0732">Signal</keyword>
<feature type="region of interest" description="Disordered" evidence="6">
    <location>
        <begin position="55"/>
        <end position="75"/>
    </location>
</feature>
<gene>
    <name evidence="9" type="ORF">GIW81_00040</name>
</gene>
<evidence type="ECO:0000256" key="5">
    <source>
        <dbReference type="PROSITE-ProRule" id="PRU00278"/>
    </source>
</evidence>
<reference evidence="9 10" key="1">
    <citation type="submission" date="2019-11" db="EMBL/GenBank/DDBJ databases">
        <title>Identification of a novel strain.</title>
        <authorList>
            <person name="Xu Q."/>
            <person name="Wang G."/>
        </authorList>
    </citation>
    <scope>NUCLEOTIDE SEQUENCE [LARGE SCALE GENOMIC DNA]</scope>
    <source>
        <strain evidence="10">xq</strain>
    </source>
</reference>
<evidence type="ECO:0000259" key="8">
    <source>
        <dbReference type="PROSITE" id="PS50198"/>
    </source>
</evidence>
<feature type="domain" description="PpiC" evidence="8">
    <location>
        <begin position="180"/>
        <end position="283"/>
    </location>
</feature>
<dbReference type="AlphaFoldDB" id="A0A6I3KGE8"/>
<dbReference type="InterPro" id="IPR000297">
    <property type="entry name" value="PPIase_PpiC"/>
</dbReference>
<comment type="caution">
    <text evidence="9">The sequence shown here is derived from an EMBL/GenBank/DDBJ whole genome shotgun (WGS) entry which is preliminary data.</text>
</comment>
<name>A0A6I3KGE8_9HYPH</name>
<dbReference type="SUPFAM" id="SSF109998">
    <property type="entry name" value="Triger factor/SurA peptide-binding domain-like"/>
    <property type="match status" value="1"/>
</dbReference>
<accession>A0A6I3KGE8</accession>
<dbReference type="Pfam" id="PF00639">
    <property type="entry name" value="Rotamase"/>
    <property type="match status" value="1"/>
</dbReference>
<dbReference type="InterPro" id="IPR046357">
    <property type="entry name" value="PPIase_dom_sf"/>
</dbReference>
<evidence type="ECO:0000313" key="10">
    <source>
        <dbReference type="Proteomes" id="UP000440694"/>
    </source>
</evidence>
<organism evidence="9 10">
    <name type="scientific">Hyphomicrobium album</name>
    <dbReference type="NCBI Taxonomy" id="2665159"/>
    <lineage>
        <taxon>Bacteria</taxon>
        <taxon>Pseudomonadati</taxon>
        <taxon>Pseudomonadota</taxon>
        <taxon>Alphaproteobacteria</taxon>
        <taxon>Hyphomicrobiales</taxon>
        <taxon>Hyphomicrobiaceae</taxon>
        <taxon>Hyphomicrobium</taxon>
    </lineage>
</organism>
<keyword evidence="5 9" id="KW-0413">Isomerase</keyword>
<proteinExistence type="inferred from homology"/>
<dbReference type="Proteomes" id="UP000440694">
    <property type="component" value="Unassembled WGS sequence"/>
</dbReference>
<evidence type="ECO:0000256" key="4">
    <source>
        <dbReference type="ARBA" id="ARBA00031484"/>
    </source>
</evidence>
<sequence>MKHTRRNTATVARIATATGLLTLFCAPALAADPKAGVAPAAKPAPQAPAAPAAAVKAAPAPAPSGSGETIARAGTTELKDSDIRNYIAALGQRERAALAQDPAALAQFVRVLLVNQLVLKEAVAKQWEQQPANAAILQRARESALIEAYLQAVSAPAADFPAEADVLKAYEANKAALQVPKQYNLAQIYVSVGKDADKAAKDKAKQKIDEIAAKAKAPGADFAAIARTGSDAKETAGNGGEIGWVSEAQLRGEIKPLVLGLTKGGVTDPVQVDDGWQIIKLLDVKEPRTLELAEVREALTQRMREEQAVINRRAYVAGLLKQDAPVINELSLGKLLGGANAPSASQ</sequence>
<dbReference type="RefSeq" id="WP_154737318.1">
    <property type="nucleotide sequence ID" value="NZ_WMBQ01000001.1"/>
</dbReference>
<keyword evidence="10" id="KW-1185">Reference proteome</keyword>
<keyword evidence="5" id="KW-0697">Rotamase</keyword>